<keyword evidence="1" id="KW-1133">Transmembrane helix</keyword>
<feature type="transmembrane region" description="Helical" evidence="1">
    <location>
        <begin position="16"/>
        <end position="37"/>
    </location>
</feature>
<keyword evidence="1" id="KW-0812">Transmembrane</keyword>
<comment type="caution">
    <text evidence="2">The sequence shown here is derived from an EMBL/GenBank/DDBJ whole genome shotgun (WGS) entry which is preliminary data.</text>
</comment>
<evidence type="ECO:0000256" key="1">
    <source>
        <dbReference type="SAM" id="Phobius"/>
    </source>
</evidence>
<evidence type="ECO:0000313" key="2">
    <source>
        <dbReference type="EMBL" id="NBC35054.1"/>
    </source>
</evidence>
<organism evidence="2 3">
    <name type="scientific">Novosphingobium ovatum</name>
    <dbReference type="NCBI Taxonomy" id="1908523"/>
    <lineage>
        <taxon>Bacteria</taxon>
        <taxon>Pseudomonadati</taxon>
        <taxon>Pseudomonadota</taxon>
        <taxon>Alphaproteobacteria</taxon>
        <taxon>Sphingomonadales</taxon>
        <taxon>Sphingomonadaceae</taxon>
        <taxon>Novosphingobium</taxon>
    </lineage>
</organism>
<feature type="transmembrane region" description="Helical" evidence="1">
    <location>
        <begin position="79"/>
        <end position="102"/>
    </location>
</feature>
<accession>A0ABW9X944</accession>
<dbReference type="EMBL" id="JAAAPO010000001">
    <property type="protein sequence ID" value="NBC35054.1"/>
    <property type="molecule type" value="Genomic_DNA"/>
</dbReference>
<protein>
    <submittedName>
        <fullName evidence="2">DUF1761 domain-containing protein</fullName>
    </submittedName>
</protein>
<keyword evidence="1" id="KW-0472">Membrane</keyword>
<feature type="transmembrane region" description="Helical" evidence="1">
    <location>
        <begin position="49"/>
        <end position="67"/>
    </location>
</feature>
<sequence length="136" mass="14575">MRSARSGAVQEARMGAVNWLAVGVAALLAAGLAWPWYGLWRSTRGPAGWRMALMILPAAMIGHNFARVGLQHLAEKPKLYAMMSGGWALAIVLPVLAMAYGRHPMPPREAWADATYILAAFLLMGAVFMVMGPVAG</sequence>
<reference evidence="3" key="1">
    <citation type="submission" date="2020-01" db="EMBL/GenBank/DDBJ databases">
        <title>Sphingomonas sp. strain CSW-10.</title>
        <authorList>
            <person name="Chen W.-M."/>
        </authorList>
    </citation>
    <scope>NUCLEOTIDE SEQUENCE [LARGE SCALE GENOMIC DNA]</scope>
    <source>
        <strain evidence="3">FSY-8</strain>
    </source>
</reference>
<gene>
    <name evidence="2" type="ORF">GTZ99_00610</name>
</gene>
<name>A0ABW9X944_9SPHN</name>
<dbReference type="Proteomes" id="UP000753724">
    <property type="component" value="Unassembled WGS sequence"/>
</dbReference>
<keyword evidence="3" id="KW-1185">Reference proteome</keyword>
<feature type="transmembrane region" description="Helical" evidence="1">
    <location>
        <begin position="114"/>
        <end position="135"/>
    </location>
</feature>
<proteinExistence type="predicted"/>
<dbReference type="RefSeq" id="WP_161716357.1">
    <property type="nucleotide sequence ID" value="NZ_JAAAPO010000001.1"/>
</dbReference>
<evidence type="ECO:0000313" key="3">
    <source>
        <dbReference type="Proteomes" id="UP000753724"/>
    </source>
</evidence>